<proteinExistence type="predicted"/>
<evidence type="ECO:0000256" key="4">
    <source>
        <dbReference type="ARBA" id="ARBA00022967"/>
    </source>
</evidence>
<evidence type="ECO:0000313" key="7">
    <source>
        <dbReference type="EMBL" id="TQV75172.1"/>
    </source>
</evidence>
<feature type="domain" description="ABC transporter" evidence="6">
    <location>
        <begin position="2"/>
        <end position="240"/>
    </location>
</feature>
<dbReference type="SUPFAM" id="SSF52540">
    <property type="entry name" value="P-loop containing nucleoside triphosphate hydrolases"/>
    <property type="match status" value="1"/>
</dbReference>
<evidence type="ECO:0000256" key="5">
    <source>
        <dbReference type="ARBA" id="ARBA00037066"/>
    </source>
</evidence>
<dbReference type="PROSITE" id="PS50893">
    <property type="entry name" value="ABC_TRANSPORTER_2"/>
    <property type="match status" value="1"/>
</dbReference>
<dbReference type="InterPro" id="IPR027417">
    <property type="entry name" value="P-loop_NTPase"/>
</dbReference>
<dbReference type="SMART" id="SM00382">
    <property type="entry name" value="AAA"/>
    <property type="match status" value="1"/>
</dbReference>
<dbReference type="OrthoDB" id="6461291at2"/>
<evidence type="ECO:0000256" key="3">
    <source>
        <dbReference type="ARBA" id="ARBA00022840"/>
    </source>
</evidence>
<dbReference type="AlphaFoldDB" id="A0A545TD74"/>
<accession>A0A545TD74</accession>
<dbReference type="PROSITE" id="PS00211">
    <property type="entry name" value="ABC_TRANSPORTER_1"/>
    <property type="match status" value="1"/>
</dbReference>
<comment type="function">
    <text evidence="5">Part of the ABC transporter complex HmuTUV involved in hemin import. Responsible for energy coupling to the transport system.</text>
</comment>
<dbReference type="GO" id="GO:0005524">
    <property type="term" value="F:ATP binding"/>
    <property type="evidence" value="ECO:0007669"/>
    <property type="project" value="UniProtKB-KW"/>
</dbReference>
<dbReference type="RefSeq" id="WP_142941789.1">
    <property type="nucleotide sequence ID" value="NZ_VIKR01000002.1"/>
</dbReference>
<organism evidence="7 8">
    <name type="scientific">Aliikangiella marina</name>
    <dbReference type="NCBI Taxonomy" id="1712262"/>
    <lineage>
        <taxon>Bacteria</taxon>
        <taxon>Pseudomonadati</taxon>
        <taxon>Pseudomonadota</taxon>
        <taxon>Gammaproteobacteria</taxon>
        <taxon>Oceanospirillales</taxon>
        <taxon>Pleioneaceae</taxon>
        <taxon>Aliikangiella</taxon>
    </lineage>
</organism>
<dbReference type="Gene3D" id="3.40.50.300">
    <property type="entry name" value="P-loop containing nucleotide triphosphate hydrolases"/>
    <property type="match status" value="1"/>
</dbReference>
<keyword evidence="4" id="KW-1278">Translocase</keyword>
<dbReference type="Pfam" id="PF00005">
    <property type="entry name" value="ABC_tran"/>
    <property type="match status" value="1"/>
</dbReference>
<sequence length="271" mass="30343">MLNFSKLTVSLGKRQIFSNLNGQCEGGQFVALVGENGAGKSTLLHTLAGERPYSGEVIFKNKSIDLWDIDQLATQRAVLTQHHNSAFAFAIPDIIAMGRHQLSETRQACVDKVQQYIQLMTLEGLLDRNIQQLSGGELQRVFMAKCLAQLDAFSEGSRNKLMLLDEPTSALDLRHQHRLLQIVKSFTQQGNTAIVAIHDLNLAALYADSVLLLHEGRLQAYGEPKTVFQQSILERVYRSPMHISSHPTLNHPMIFSEPQELTHEIKSFNRG</sequence>
<dbReference type="Proteomes" id="UP000317839">
    <property type="component" value="Unassembled WGS sequence"/>
</dbReference>
<name>A0A545TD74_9GAMM</name>
<dbReference type="PANTHER" id="PTHR42794:SF1">
    <property type="entry name" value="HEMIN IMPORT ATP-BINDING PROTEIN HMUV"/>
    <property type="match status" value="1"/>
</dbReference>
<keyword evidence="1" id="KW-0813">Transport</keyword>
<dbReference type="PANTHER" id="PTHR42794">
    <property type="entry name" value="HEMIN IMPORT ATP-BINDING PROTEIN HMUV"/>
    <property type="match status" value="1"/>
</dbReference>
<evidence type="ECO:0000256" key="2">
    <source>
        <dbReference type="ARBA" id="ARBA00022741"/>
    </source>
</evidence>
<dbReference type="NCBIfam" id="NF010068">
    <property type="entry name" value="PRK13548.1"/>
    <property type="match status" value="1"/>
</dbReference>
<dbReference type="EMBL" id="VIKR01000002">
    <property type="protein sequence ID" value="TQV75172.1"/>
    <property type="molecule type" value="Genomic_DNA"/>
</dbReference>
<keyword evidence="8" id="KW-1185">Reference proteome</keyword>
<dbReference type="InterPro" id="IPR003439">
    <property type="entry name" value="ABC_transporter-like_ATP-bd"/>
</dbReference>
<gene>
    <name evidence="7" type="ORF">FLL45_09545</name>
</gene>
<evidence type="ECO:0000259" key="6">
    <source>
        <dbReference type="PROSITE" id="PS50893"/>
    </source>
</evidence>
<keyword evidence="2" id="KW-0547">Nucleotide-binding</keyword>
<protein>
    <submittedName>
        <fullName evidence="7">Heme ABC transporter ATP-binding protein</fullName>
    </submittedName>
</protein>
<evidence type="ECO:0000256" key="1">
    <source>
        <dbReference type="ARBA" id="ARBA00022448"/>
    </source>
</evidence>
<comment type="caution">
    <text evidence="7">The sequence shown here is derived from an EMBL/GenBank/DDBJ whole genome shotgun (WGS) entry which is preliminary data.</text>
</comment>
<evidence type="ECO:0000313" key="8">
    <source>
        <dbReference type="Proteomes" id="UP000317839"/>
    </source>
</evidence>
<dbReference type="InterPro" id="IPR003593">
    <property type="entry name" value="AAA+_ATPase"/>
</dbReference>
<dbReference type="GO" id="GO:0016887">
    <property type="term" value="F:ATP hydrolysis activity"/>
    <property type="evidence" value="ECO:0007669"/>
    <property type="project" value="InterPro"/>
</dbReference>
<dbReference type="InterPro" id="IPR017871">
    <property type="entry name" value="ABC_transporter-like_CS"/>
</dbReference>
<keyword evidence="3 7" id="KW-0067">ATP-binding</keyword>
<reference evidence="7 8" key="1">
    <citation type="submission" date="2019-06" db="EMBL/GenBank/DDBJ databases">
        <title>Draft genome of Aliikangiella marina GYP-15.</title>
        <authorList>
            <person name="Wang G."/>
        </authorList>
    </citation>
    <scope>NUCLEOTIDE SEQUENCE [LARGE SCALE GENOMIC DNA]</scope>
    <source>
        <strain evidence="7 8">GYP-15</strain>
    </source>
</reference>
<dbReference type="CDD" id="cd03214">
    <property type="entry name" value="ABC_Iron-Siderophores_B12_Hemin"/>
    <property type="match status" value="1"/>
</dbReference>